<evidence type="ECO:0000256" key="1">
    <source>
        <dbReference type="ARBA" id="ARBA00023015"/>
    </source>
</evidence>
<dbReference type="PANTHER" id="PTHR47506:SF7">
    <property type="entry name" value="TRANSCRIPTIONAL REGULATORY PROTEIN"/>
    <property type="match status" value="1"/>
</dbReference>
<dbReference type="InterPro" id="IPR036271">
    <property type="entry name" value="Tet_transcr_reg_TetR-rel_C_sf"/>
</dbReference>
<dbReference type="InterPro" id="IPR001647">
    <property type="entry name" value="HTH_TetR"/>
</dbReference>
<keyword evidence="2 4" id="KW-0238">DNA-binding</keyword>
<dbReference type="InterPro" id="IPR009057">
    <property type="entry name" value="Homeodomain-like_sf"/>
</dbReference>
<dbReference type="Pfam" id="PF00440">
    <property type="entry name" value="TetR_N"/>
    <property type="match status" value="1"/>
</dbReference>
<name>A0A3D9FE36_9SPHN</name>
<dbReference type="EMBL" id="QRDP01000004">
    <property type="protein sequence ID" value="RED15301.1"/>
    <property type="molecule type" value="Genomic_DNA"/>
</dbReference>
<organism evidence="6 7">
    <name type="scientific">Parasphingopyxis lamellibrachiae</name>
    <dbReference type="NCBI Taxonomy" id="680125"/>
    <lineage>
        <taxon>Bacteria</taxon>
        <taxon>Pseudomonadati</taxon>
        <taxon>Pseudomonadota</taxon>
        <taxon>Alphaproteobacteria</taxon>
        <taxon>Sphingomonadales</taxon>
        <taxon>Sphingomonadaceae</taxon>
        <taxon>Parasphingopyxis</taxon>
    </lineage>
</organism>
<dbReference type="AlphaFoldDB" id="A0A3D9FE36"/>
<evidence type="ECO:0000259" key="5">
    <source>
        <dbReference type="PROSITE" id="PS50977"/>
    </source>
</evidence>
<dbReference type="PROSITE" id="PS50977">
    <property type="entry name" value="HTH_TETR_2"/>
    <property type="match status" value="1"/>
</dbReference>
<keyword evidence="1" id="KW-0805">Transcription regulation</keyword>
<dbReference type="PANTHER" id="PTHR47506">
    <property type="entry name" value="TRANSCRIPTIONAL REGULATORY PROTEIN"/>
    <property type="match status" value="1"/>
</dbReference>
<reference evidence="6 7" key="1">
    <citation type="submission" date="2018-07" db="EMBL/GenBank/DDBJ databases">
        <title>Genomic Encyclopedia of Type Strains, Phase IV (KMG-IV): sequencing the most valuable type-strain genomes for metagenomic binning, comparative biology and taxonomic classification.</title>
        <authorList>
            <person name="Goeker M."/>
        </authorList>
    </citation>
    <scope>NUCLEOTIDE SEQUENCE [LARGE SCALE GENOMIC DNA]</scope>
    <source>
        <strain evidence="6 7">DSM 26725</strain>
    </source>
</reference>
<dbReference type="OrthoDB" id="9798857at2"/>
<sequence>MPYSPEHKRETRAKIVEAARILFNRHGFEDVTIDMVMRAAGLTRGGFYNHFDSKEALYAAAVSSFLMGRGAQWRGDAGVDPTKPGPDMARRMIAGYLSADHLGDLDGQCPMIALPSDIARANPQVRTSYQELLTAMVGLFEGGVRPSSGKAREAALSLAALCIGGMVLARTLPDSDLAEEVRLSAYKTAMAMAGRADEDVGG</sequence>
<accession>A0A3D9FE36</accession>
<keyword evidence="3" id="KW-0804">Transcription</keyword>
<evidence type="ECO:0000313" key="6">
    <source>
        <dbReference type="EMBL" id="RED15301.1"/>
    </source>
</evidence>
<gene>
    <name evidence="6" type="ORF">DFR46_0289</name>
</gene>
<feature type="DNA-binding region" description="H-T-H motif" evidence="4">
    <location>
        <begin position="32"/>
        <end position="51"/>
    </location>
</feature>
<dbReference type="Proteomes" id="UP000256310">
    <property type="component" value="Unassembled WGS sequence"/>
</dbReference>
<dbReference type="PROSITE" id="PS01081">
    <property type="entry name" value="HTH_TETR_1"/>
    <property type="match status" value="1"/>
</dbReference>
<feature type="domain" description="HTH tetR-type" evidence="5">
    <location>
        <begin position="9"/>
        <end position="69"/>
    </location>
</feature>
<dbReference type="PRINTS" id="PR00455">
    <property type="entry name" value="HTHTETR"/>
</dbReference>
<dbReference type="InterPro" id="IPR023772">
    <property type="entry name" value="DNA-bd_HTH_TetR-type_CS"/>
</dbReference>
<dbReference type="SUPFAM" id="SSF46689">
    <property type="entry name" value="Homeodomain-like"/>
    <property type="match status" value="1"/>
</dbReference>
<evidence type="ECO:0000256" key="2">
    <source>
        <dbReference type="ARBA" id="ARBA00023125"/>
    </source>
</evidence>
<evidence type="ECO:0000256" key="3">
    <source>
        <dbReference type="ARBA" id="ARBA00023163"/>
    </source>
</evidence>
<dbReference type="RefSeq" id="WP_116237082.1">
    <property type="nucleotide sequence ID" value="NZ_QRDP01000004.1"/>
</dbReference>
<evidence type="ECO:0000313" key="7">
    <source>
        <dbReference type="Proteomes" id="UP000256310"/>
    </source>
</evidence>
<comment type="caution">
    <text evidence="6">The sequence shown here is derived from an EMBL/GenBank/DDBJ whole genome shotgun (WGS) entry which is preliminary data.</text>
</comment>
<protein>
    <submittedName>
        <fullName evidence="6">TetR family transcriptional regulator</fullName>
    </submittedName>
</protein>
<dbReference type="GO" id="GO:0003677">
    <property type="term" value="F:DNA binding"/>
    <property type="evidence" value="ECO:0007669"/>
    <property type="project" value="UniProtKB-UniRule"/>
</dbReference>
<dbReference type="Gene3D" id="1.10.357.10">
    <property type="entry name" value="Tetracycline Repressor, domain 2"/>
    <property type="match status" value="1"/>
</dbReference>
<proteinExistence type="predicted"/>
<dbReference type="SUPFAM" id="SSF48498">
    <property type="entry name" value="Tetracyclin repressor-like, C-terminal domain"/>
    <property type="match status" value="1"/>
</dbReference>
<keyword evidence="7" id="KW-1185">Reference proteome</keyword>
<evidence type="ECO:0000256" key="4">
    <source>
        <dbReference type="PROSITE-ProRule" id="PRU00335"/>
    </source>
</evidence>
<dbReference type="Gene3D" id="1.10.10.60">
    <property type="entry name" value="Homeodomain-like"/>
    <property type="match status" value="1"/>
</dbReference>